<protein>
    <submittedName>
        <fullName evidence="6">Extracellular solute-binding protein</fullName>
    </submittedName>
</protein>
<dbReference type="InterPro" id="IPR006059">
    <property type="entry name" value="SBP"/>
</dbReference>
<dbReference type="SUPFAM" id="SSF53850">
    <property type="entry name" value="Periplasmic binding protein-like II"/>
    <property type="match status" value="1"/>
</dbReference>
<name>A0A6G4XSZ1_9ACTN</name>
<evidence type="ECO:0000256" key="2">
    <source>
        <dbReference type="ARBA" id="ARBA00008520"/>
    </source>
</evidence>
<dbReference type="GO" id="GO:0030313">
    <property type="term" value="C:cell envelope"/>
    <property type="evidence" value="ECO:0007669"/>
    <property type="project" value="UniProtKB-SubCell"/>
</dbReference>
<dbReference type="PANTHER" id="PTHR43649">
    <property type="entry name" value="ARABINOSE-BINDING PROTEIN-RELATED"/>
    <property type="match status" value="1"/>
</dbReference>
<feature type="signal peptide" evidence="5">
    <location>
        <begin position="1"/>
        <end position="31"/>
    </location>
</feature>
<evidence type="ECO:0000256" key="5">
    <source>
        <dbReference type="SAM" id="SignalP"/>
    </source>
</evidence>
<keyword evidence="7" id="KW-1185">Reference proteome</keyword>
<keyword evidence="3" id="KW-0813">Transport</keyword>
<evidence type="ECO:0000313" key="6">
    <source>
        <dbReference type="EMBL" id="NGO79721.1"/>
    </source>
</evidence>
<comment type="similarity">
    <text evidence="2">Belongs to the bacterial solute-binding protein 1 family.</text>
</comment>
<evidence type="ECO:0000256" key="3">
    <source>
        <dbReference type="ARBA" id="ARBA00022448"/>
    </source>
</evidence>
<dbReference type="PROSITE" id="PS51318">
    <property type="entry name" value="TAT"/>
    <property type="match status" value="1"/>
</dbReference>
<feature type="chain" id="PRO_5038623333" evidence="5">
    <location>
        <begin position="32"/>
        <end position="545"/>
    </location>
</feature>
<gene>
    <name evidence="6" type="ORF">G6045_29295</name>
</gene>
<comment type="caution">
    <text evidence="6">The sequence shown here is derived from an EMBL/GenBank/DDBJ whole genome shotgun (WGS) entry which is preliminary data.</text>
</comment>
<dbReference type="EMBL" id="JAAKZW010000167">
    <property type="protein sequence ID" value="NGO79721.1"/>
    <property type="molecule type" value="Genomic_DNA"/>
</dbReference>
<dbReference type="PROSITE" id="PS51257">
    <property type="entry name" value="PROKAR_LIPOPROTEIN"/>
    <property type="match status" value="1"/>
</dbReference>
<dbReference type="InterPro" id="IPR050490">
    <property type="entry name" value="Bact_solute-bd_prot1"/>
</dbReference>
<organism evidence="6 7">
    <name type="scientific">Streptomyces mesophilus</name>
    <dbReference type="NCBI Taxonomy" id="1775132"/>
    <lineage>
        <taxon>Bacteria</taxon>
        <taxon>Bacillati</taxon>
        <taxon>Actinomycetota</taxon>
        <taxon>Actinomycetes</taxon>
        <taxon>Kitasatosporales</taxon>
        <taxon>Streptomycetaceae</taxon>
        <taxon>Streptomyces</taxon>
    </lineage>
</organism>
<dbReference type="AlphaFoldDB" id="A0A6G4XSZ1"/>
<dbReference type="Gene3D" id="3.40.190.10">
    <property type="entry name" value="Periplasmic binding protein-like II"/>
    <property type="match status" value="1"/>
</dbReference>
<evidence type="ECO:0000313" key="7">
    <source>
        <dbReference type="Proteomes" id="UP000481109"/>
    </source>
</evidence>
<dbReference type="InterPro" id="IPR006311">
    <property type="entry name" value="TAT_signal"/>
</dbReference>
<dbReference type="PANTHER" id="PTHR43649:SF31">
    <property type="entry name" value="SN-GLYCEROL-3-PHOSPHATE-BINDING PERIPLASMIC PROTEIN UGPB"/>
    <property type="match status" value="1"/>
</dbReference>
<proteinExistence type="inferred from homology"/>
<comment type="subcellular location">
    <subcellularLocation>
        <location evidence="1">Cell envelope</location>
    </subcellularLocation>
</comment>
<accession>A0A6G4XSZ1</accession>
<dbReference type="Proteomes" id="UP000481109">
    <property type="component" value="Unassembled WGS sequence"/>
</dbReference>
<sequence length="545" mass="57634">MNKDRLVSRRGLLRGAGALSLAAAAAPLVTACGSGTDGTDTAAANARLKLPTYVPFTGVDPDLPAGENLLPGFYGYPSDLVRAVSGKPAEGAGKVSILVNTFTPVPPGAGSNRYWQQLNERVGAELAFNIVPDADYGTKLTTTLAGGDLPDLVMLQSWTPNLPAVLKAKFADLTPYLSGDAVKEYPFLANIPEFSWRPMIANGGIYGLPTPRASIGNIMFTRDDLIAERSLNPQPGSFAEFLELCEGLTDAKAGRWALGDTGVAGGGALMFALAMAGAPNGWAVKGGKFTNAVESDAYPEALDAVAGMVKKKLFHPDAFSATFQQGRDWFGTGKIALKVDGYAAWDILRTTYQGIDVGAMTAPAFDGGGQGWQFTGPGSFAVTGVKKGDEKRIKQLLAIANWMAAPFGTEEHLFRKFGASGTDYTMKDGLPTPTKRGGTDVKIPMQYLVDSPPVIGPGGKAVVDKQYAFHRKAAPLLVEDPTVGLYAATQAAKGQALSKILSGAVSEIVRGNKPVSDWSSVVRSWRQSGGDKVRKEYETVYAQLR</sequence>
<evidence type="ECO:0000256" key="1">
    <source>
        <dbReference type="ARBA" id="ARBA00004196"/>
    </source>
</evidence>
<dbReference type="Pfam" id="PF01547">
    <property type="entry name" value="SBP_bac_1"/>
    <property type="match status" value="1"/>
</dbReference>
<reference evidence="6 7" key="1">
    <citation type="submission" date="2020-02" db="EMBL/GenBank/DDBJ databases">
        <title>Whole-genome analyses of novel actinobacteria.</title>
        <authorList>
            <person name="Sahin N."/>
            <person name="Tokatli A."/>
        </authorList>
    </citation>
    <scope>NUCLEOTIDE SEQUENCE [LARGE SCALE GENOMIC DNA]</scope>
    <source>
        <strain evidence="6 7">YC504</strain>
    </source>
</reference>
<keyword evidence="4 5" id="KW-0732">Signal</keyword>
<evidence type="ECO:0000256" key="4">
    <source>
        <dbReference type="ARBA" id="ARBA00022729"/>
    </source>
</evidence>